<evidence type="ECO:0000313" key="6">
    <source>
        <dbReference type="EMBL" id="MDJ1129165.1"/>
    </source>
</evidence>
<name>A0ABT6ZJD8_9ACTN</name>
<protein>
    <recommendedName>
        <fullName evidence="5">PIN domain-containing protein</fullName>
    </recommendedName>
</protein>
<organism evidence="6 7">
    <name type="scientific">Kribbibacterium absianum</name>
    <dbReference type="NCBI Taxonomy" id="3044210"/>
    <lineage>
        <taxon>Bacteria</taxon>
        <taxon>Bacillati</taxon>
        <taxon>Actinomycetota</taxon>
        <taxon>Coriobacteriia</taxon>
        <taxon>Coriobacteriales</taxon>
        <taxon>Kribbibacteriaceae</taxon>
        <taxon>Kribbibacterium</taxon>
    </lineage>
</organism>
<dbReference type="Proteomes" id="UP001431693">
    <property type="component" value="Unassembled WGS sequence"/>
</dbReference>
<accession>A0ABT6ZJD8</accession>
<evidence type="ECO:0000313" key="7">
    <source>
        <dbReference type="Proteomes" id="UP001431693"/>
    </source>
</evidence>
<feature type="domain" description="PIN" evidence="5">
    <location>
        <begin position="3"/>
        <end position="129"/>
    </location>
</feature>
<keyword evidence="1" id="KW-0540">Nuclease</keyword>
<dbReference type="RefSeq" id="WP_283713897.1">
    <property type="nucleotide sequence ID" value="NZ_JASJEW010000007.1"/>
</dbReference>
<gene>
    <name evidence="6" type="ORF">QJ043_03575</name>
</gene>
<comment type="caution">
    <text evidence="6">The sequence shown here is derived from an EMBL/GenBank/DDBJ whole genome shotgun (WGS) entry which is preliminary data.</text>
</comment>
<evidence type="ECO:0000256" key="1">
    <source>
        <dbReference type="ARBA" id="ARBA00022722"/>
    </source>
</evidence>
<evidence type="ECO:0000256" key="4">
    <source>
        <dbReference type="ARBA" id="ARBA00022842"/>
    </source>
</evidence>
<keyword evidence="2" id="KW-0479">Metal-binding</keyword>
<dbReference type="EMBL" id="JASJEX010000002">
    <property type="protein sequence ID" value="MDJ1129165.1"/>
    <property type="molecule type" value="Genomic_DNA"/>
</dbReference>
<dbReference type="Pfam" id="PF13470">
    <property type="entry name" value="PIN_3"/>
    <property type="match status" value="1"/>
</dbReference>
<evidence type="ECO:0000256" key="3">
    <source>
        <dbReference type="ARBA" id="ARBA00022801"/>
    </source>
</evidence>
<keyword evidence="7" id="KW-1185">Reference proteome</keyword>
<reference evidence="6" key="1">
    <citation type="submission" date="2023-05" db="EMBL/GenBank/DDBJ databases">
        <title>[olsenella] sp. nov., isolated from a pig farm feces dump.</title>
        <authorList>
            <person name="Chang Y.-H."/>
        </authorList>
    </citation>
    <scope>NUCLEOTIDE SEQUENCE</scope>
    <source>
        <strain evidence="6">YH-ols2217</strain>
    </source>
</reference>
<proteinExistence type="predicted"/>
<sequence length="152" mass="16455">MLRFLVDTNVLLDLELPERPRNQLAEALFAAAEDDYVQLCACTAAYKDVDYIVRACLKREGWGPLEAKSRAFECARNAFDSVVTLPLTGAMTELGFGYAASGSEQNLEDALVRACAEVAGVDAIVSSDARAFKDASVPAVSLEEALRLAFEE</sequence>
<keyword evidence="3" id="KW-0378">Hydrolase</keyword>
<evidence type="ECO:0000259" key="5">
    <source>
        <dbReference type="Pfam" id="PF13470"/>
    </source>
</evidence>
<dbReference type="InterPro" id="IPR029060">
    <property type="entry name" value="PIN-like_dom_sf"/>
</dbReference>
<dbReference type="SUPFAM" id="SSF88723">
    <property type="entry name" value="PIN domain-like"/>
    <property type="match status" value="1"/>
</dbReference>
<evidence type="ECO:0000256" key="2">
    <source>
        <dbReference type="ARBA" id="ARBA00022723"/>
    </source>
</evidence>
<keyword evidence="4" id="KW-0460">Magnesium</keyword>
<dbReference type="InterPro" id="IPR002716">
    <property type="entry name" value="PIN_dom"/>
</dbReference>